<keyword evidence="4" id="KW-0805">Transcription regulation</keyword>
<feature type="domain" description="Dof-type" evidence="9">
    <location>
        <begin position="29"/>
        <end position="82"/>
    </location>
</feature>
<dbReference type="Proteomes" id="UP000015453">
    <property type="component" value="Unassembled WGS sequence"/>
</dbReference>
<evidence type="ECO:0000259" key="9">
    <source>
        <dbReference type="PROSITE" id="PS50884"/>
    </source>
</evidence>
<dbReference type="OrthoDB" id="1927254at2759"/>
<keyword evidence="11" id="KW-1185">Reference proteome</keyword>
<comment type="caution">
    <text evidence="10">The sequence shown here is derived from an EMBL/GenBank/DDBJ whole genome shotgun (WGS) entry which is preliminary data.</text>
</comment>
<evidence type="ECO:0000256" key="3">
    <source>
        <dbReference type="ARBA" id="ARBA00022833"/>
    </source>
</evidence>
<keyword evidence="7 8" id="KW-0539">Nucleus</keyword>
<dbReference type="InterPro" id="IPR003851">
    <property type="entry name" value="Znf_Dof"/>
</dbReference>
<organism evidence="10 11">
    <name type="scientific">Genlisea aurea</name>
    <dbReference type="NCBI Taxonomy" id="192259"/>
    <lineage>
        <taxon>Eukaryota</taxon>
        <taxon>Viridiplantae</taxon>
        <taxon>Streptophyta</taxon>
        <taxon>Embryophyta</taxon>
        <taxon>Tracheophyta</taxon>
        <taxon>Spermatophyta</taxon>
        <taxon>Magnoliopsida</taxon>
        <taxon>eudicotyledons</taxon>
        <taxon>Gunneridae</taxon>
        <taxon>Pentapetalae</taxon>
        <taxon>asterids</taxon>
        <taxon>lamiids</taxon>
        <taxon>Lamiales</taxon>
        <taxon>Lentibulariaceae</taxon>
        <taxon>Genlisea</taxon>
    </lineage>
</organism>
<sequence>EDSAITETTEVKKKKKPERKLLKKPERILPCPRCSSRDTKFCYYNNYNVNQPRYFCKVCQRYWTEGGTMRNVPVGAGKRKSK</sequence>
<evidence type="ECO:0000256" key="6">
    <source>
        <dbReference type="ARBA" id="ARBA00023163"/>
    </source>
</evidence>
<reference evidence="10 11" key="1">
    <citation type="journal article" date="2013" name="BMC Genomics">
        <title>The miniature genome of a carnivorous plant Genlisea aurea contains a low number of genes and short non-coding sequences.</title>
        <authorList>
            <person name="Leushkin E.V."/>
            <person name="Sutormin R.A."/>
            <person name="Nabieva E.R."/>
            <person name="Penin A.A."/>
            <person name="Kondrashov A.S."/>
            <person name="Logacheva M.D."/>
        </authorList>
    </citation>
    <scope>NUCLEOTIDE SEQUENCE [LARGE SCALE GENOMIC DNA]</scope>
</reference>
<evidence type="ECO:0000256" key="8">
    <source>
        <dbReference type="PROSITE-ProRule" id="PRU00071"/>
    </source>
</evidence>
<keyword evidence="6" id="KW-0804">Transcription</keyword>
<keyword evidence="1" id="KW-0479">Metal-binding</keyword>
<keyword evidence="5 8" id="KW-0238">DNA-binding</keyword>
<evidence type="ECO:0000256" key="7">
    <source>
        <dbReference type="ARBA" id="ARBA00023242"/>
    </source>
</evidence>
<proteinExistence type="predicted"/>
<dbReference type="InterPro" id="IPR045174">
    <property type="entry name" value="Dof"/>
</dbReference>
<dbReference type="AlphaFoldDB" id="S8CNU1"/>
<keyword evidence="2 8" id="KW-0863">Zinc-finger</keyword>
<evidence type="ECO:0000256" key="4">
    <source>
        <dbReference type="ARBA" id="ARBA00023015"/>
    </source>
</evidence>
<comment type="subcellular location">
    <subcellularLocation>
        <location evidence="8">Nucleus</location>
    </subcellularLocation>
</comment>
<evidence type="ECO:0000313" key="10">
    <source>
        <dbReference type="EMBL" id="EPS68360.1"/>
    </source>
</evidence>
<dbReference type="GO" id="GO:0003700">
    <property type="term" value="F:DNA-binding transcription factor activity"/>
    <property type="evidence" value="ECO:0007669"/>
    <property type="project" value="InterPro"/>
</dbReference>
<dbReference type="PANTHER" id="PTHR31089:SF75">
    <property type="entry name" value="CYCLIC DOF FACTOR 2"/>
    <property type="match status" value="1"/>
</dbReference>
<dbReference type="PANTHER" id="PTHR31089">
    <property type="entry name" value="CYCLIC DOF FACTOR 2"/>
    <property type="match status" value="1"/>
</dbReference>
<evidence type="ECO:0000256" key="1">
    <source>
        <dbReference type="ARBA" id="ARBA00022723"/>
    </source>
</evidence>
<dbReference type="PROSITE" id="PS01361">
    <property type="entry name" value="ZF_DOF_1"/>
    <property type="match status" value="1"/>
</dbReference>
<dbReference type="GO" id="GO:0008270">
    <property type="term" value="F:zinc ion binding"/>
    <property type="evidence" value="ECO:0007669"/>
    <property type="project" value="UniProtKB-KW"/>
</dbReference>
<feature type="non-terminal residue" evidence="10">
    <location>
        <position position="1"/>
    </location>
</feature>
<accession>S8CNU1</accession>
<evidence type="ECO:0000256" key="5">
    <source>
        <dbReference type="ARBA" id="ARBA00023125"/>
    </source>
</evidence>
<dbReference type="Pfam" id="PF02701">
    <property type="entry name" value="Zn_ribbon_Dof"/>
    <property type="match status" value="1"/>
</dbReference>
<dbReference type="GO" id="GO:0003677">
    <property type="term" value="F:DNA binding"/>
    <property type="evidence" value="ECO:0007669"/>
    <property type="project" value="UniProtKB-UniRule"/>
</dbReference>
<dbReference type="EMBL" id="AUSU01002644">
    <property type="protein sequence ID" value="EPS68360.1"/>
    <property type="molecule type" value="Genomic_DNA"/>
</dbReference>
<keyword evidence="3" id="KW-0862">Zinc</keyword>
<feature type="non-terminal residue" evidence="10">
    <location>
        <position position="82"/>
    </location>
</feature>
<dbReference type="PROSITE" id="PS50884">
    <property type="entry name" value="ZF_DOF_2"/>
    <property type="match status" value="1"/>
</dbReference>
<evidence type="ECO:0000256" key="2">
    <source>
        <dbReference type="ARBA" id="ARBA00022771"/>
    </source>
</evidence>
<name>S8CNU1_9LAMI</name>
<evidence type="ECO:0000313" key="11">
    <source>
        <dbReference type="Proteomes" id="UP000015453"/>
    </source>
</evidence>
<gene>
    <name evidence="10" type="ORF">M569_06411</name>
</gene>
<dbReference type="GO" id="GO:0005634">
    <property type="term" value="C:nucleus"/>
    <property type="evidence" value="ECO:0007669"/>
    <property type="project" value="UniProtKB-SubCell"/>
</dbReference>
<protein>
    <recommendedName>
        <fullName evidence="9">Dof-type domain-containing protein</fullName>
    </recommendedName>
</protein>